<dbReference type="EMBL" id="QOIP01000008">
    <property type="protein sequence ID" value="RLU19232.1"/>
    <property type="molecule type" value="Genomic_DNA"/>
</dbReference>
<evidence type="ECO:0000259" key="2">
    <source>
        <dbReference type="PROSITE" id="PS50191"/>
    </source>
</evidence>
<dbReference type="InterPro" id="IPR001251">
    <property type="entry name" value="CRAL-TRIO_dom"/>
</dbReference>
<evidence type="ECO:0000256" key="1">
    <source>
        <dbReference type="SAM" id="MobiDB-lite"/>
    </source>
</evidence>
<dbReference type="SMART" id="SM00516">
    <property type="entry name" value="SEC14"/>
    <property type="match status" value="1"/>
</dbReference>
<feature type="domain" description="CRAL-TRIO" evidence="2">
    <location>
        <begin position="203"/>
        <end position="368"/>
    </location>
</feature>
<dbReference type="PRINTS" id="PR00180">
    <property type="entry name" value="CRETINALDHBP"/>
</dbReference>
<dbReference type="PROSITE" id="PS50191">
    <property type="entry name" value="CRAL_TRIO"/>
    <property type="match status" value="1"/>
</dbReference>
<dbReference type="PANTHER" id="PTHR10174:SF234">
    <property type="entry name" value="SD01558P"/>
    <property type="match status" value="1"/>
</dbReference>
<dbReference type="OrthoDB" id="440711at2759"/>
<dbReference type="Pfam" id="PF03765">
    <property type="entry name" value="CRAL_TRIO_N"/>
    <property type="match status" value="1"/>
</dbReference>
<sequence length="405" mass="47226">MRVARVLLRKLDRRSSHGLDDDPARRGKAIVPCAVVQLSRCRNRVDAEEVAEYLESLMADPLENKTSTGVGEPRKDCQVDTGRDSKDQQIAKKIDAEDMPELKDNQEFLEDEQVSLDLSEPPPEILEYARRELGETDEVKCQMLQEFRDMIYERGECLPHRMDDNFLLRFLRARNYNLKSAHRLIVNYYNFKGEHPEIYQQMEIEQIKILGDDDVMTVPPYRTQCGRRIIIYRVGNWDPRKYPVEELFKATVSVLEFGLLEPTAQILGGSVIFDFKNITMAHAWTVTPQVASMMLSLMVTSFPIKTHAIHILHQSWVFDAIFAVFKPLLDTNMRNKIFFHGSDYESLHEHILPTHLPKMYGGIRNELPYYKWIQALIKNPKIIEEMNKMGYILTDEMREDFARLK</sequence>
<feature type="compositionally biased region" description="Basic and acidic residues" evidence="1">
    <location>
        <begin position="72"/>
        <end position="89"/>
    </location>
</feature>
<dbReference type="PANTHER" id="PTHR10174">
    <property type="entry name" value="ALPHA-TOCOPHEROL TRANSFER PROTEIN-RELATED"/>
    <property type="match status" value="1"/>
</dbReference>
<proteinExistence type="predicted"/>
<dbReference type="SMART" id="SM01100">
    <property type="entry name" value="CRAL_TRIO_N"/>
    <property type="match status" value="1"/>
</dbReference>
<dbReference type="Gene3D" id="1.20.5.1200">
    <property type="entry name" value="Alpha-tocopherol transfer"/>
    <property type="match status" value="1"/>
</dbReference>
<dbReference type="SUPFAM" id="SSF46938">
    <property type="entry name" value="CRAL/TRIO N-terminal domain"/>
    <property type="match status" value="1"/>
</dbReference>
<name>A0A3L8DGB1_OOCBI</name>
<gene>
    <name evidence="3" type="ORF">DMN91_007789</name>
</gene>
<reference evidence="3" key="2">
    <citation type="submission" date="2018-07" db="EMBL/GenBank/DDBJ databases">
        <authorList>
            <person name="Mckenzie S.K."/>
            <person name="Kronauer D.J.C."/>
        </authorList>
    </citation>
    <scope>NUCLEOTIDE SEQUENCE</scope>
    <source>
        <strain evidence="3">Clonal line C1</strain>
    </source>
</reference>
<reference evidence="3" key="1">
    <citation type="journal article" date="2018" name="Genome Res.">
        <title>The genomic architecture and molecular evolution of ant odorant receptors.</title>
        <authorList>
            <person name="McKenzie S.K."/>
            <person name="Kronauer D.J.C."/>
        </authorList>
    </citation>
    <scope>NUCLEOTIDE SEQUENCE [LARGE SCALE GENOMIC DNA]</scope>
    <source>
        <strain evidence="3">Clonal line C1</strain>
    </source>
</reference>
<dbReference type="GO" id="GO:0016020">
    <property type="term" value="C:membrane"/>
    <property type="evidence" value="ECO:0007669"/>
    <property type="project" value="TreeGrafter"/>
</dbReference>
<dbReference type="Pfam" id="PF00650">
    <property type="entry name" value="CRAL_TRIO"/>
    <property type="match status" value="1"/>
</dbReference>
<dbReference type="Proteomes" id="UP000279307">
    <property type="component" value="Chromosome 8"/>
</dbReference>
<dbReference type="InterPro" id="IPR011074">
    <property type="entry name" value="CRAL/TRIO_N_dom"/>
</dbReference>
<protein>
    <recommendedName>
        <fullName evidence="2">CRAL-TRIO domain-containing protein</fullName>
    </recommendedName>
</protein>
<organism evidence="3">
    <name type="scientific">Ooceraea biroi</name>
    <name type="common">Clonal raider ant</name>
    <name type="synonym">Cerapachys biroi</name>
    <dbReference type="NCBI Taxonomy" id="2015173"/>
    <lineage>
        <taxon>Eukaryota</taxon>
        <taxon>Metazoa</taxon>
        <taxon>Ecdysozoa</taxon>
        <taxon>Arthropoda</taxon>
        <taxon>Hexapoda</taxon>
        <taxon>Insecta</taxon>
        <taxon>Pterygota</taxon>
        <taxon>Neoptera</taxon>
        <taxon>Endopterygota</taxon>
        <taxon>Hymenoptera</taxon>
        <taxon>Apocrita</taxon>
        <taxon>Aculeata</taxon>
        <taxon>Formicoidea</taxon>
        <taxon>Formicidae</taxon>
        <taxon>Dorylinae</taxon>
        <taxon>Ooceraea</taxon>
    </lineage>
</organism>
<dbReference type="GO" id="GO:1902936">
    <property type="term" value="F:phosphatidylinositol bisphosphate binding"/>
    <property type="evidence" value="ECO:0007669"/>
    <property type="project" value="TreeGrafter"/>
</dbReference>
<dbReference type="CDD" id="cd00170">
    <property type="entry name" value="SEC14"/>
    <property type="match status" value="1"/>
</dbReference>
<dbReference type="Gene3D" id="3.40.525.10">
    <property type="entry name" value="CRAL-TRIO lipid binding domain"/>
    <property type="match status" value="1"/>
</dbReference>
<dbReference type="AlphaFoldDB" id="A0A3L8DGB1"/>
<comment type="caution">
    <text evidence="3">The sequence shown here is derived from an EMBL/GenBank/DDBJ whole genome shotgun (WGS) entry which is preliminary data.</text>
</comment>
<dbReference type="InterPro" id="IPR036865">
    <property type="entry name" value="CRAL-TRIO_dom_sf"/>
</dbReference>
<feature type="region of interest" description="Disordered" evidence="1">
    <location>
        <begin position="64"/>
        <end position="89"/>
    </location>
</feature>
<accession>A0A3L8DGB1</accession>
<evidence type="ECO:0000313" key="3">
    <source>
        <dbReference type="EMBL" id="RLU19232.1"/>
    </source>
</evidence>
<dbReference type="InterPro" id="IPR036273">
    <property type="entry name" value="CRAL/TRIO_N_dom_sf"/>
</dbReference>
<dbReference type="SUPFAM" id="SSF52087">
    <property type="entry name" value="CRAL/TRIO domain"/>
    <property type="match status" value="1"/>
</dbReference>
<dbReference type="Gene3D" id="1.10.8.20">
    <property type="entry name" value="N-terminal domain of phosphatidylinositol transfer protein sec14p"/>
    <property type="match status" value="1"/>
</dbReference>